<sequence length="115" mass="13468">MKLRQEKRHEHIEHDHKTQFERVKYKYFNLFSDESPSRGRLFLSCLLVGFSSVQNLQPVCNSLSHPHMHVCLRALNMIQEVVAEAMNIRDDRVLLVGIVPLKQSWDKLLSLLQNS</sequence>
<name>A0A7S3LTW0_9EUKA</name>
<evidence type="ECO:0000313" key="1">
    <source>
        <dbReference type="EMBL" id="CAE0264016.1"/>
    </source>
</evidence>
<proteinExistence type="predicted"/>
<reference evidence="1" key="1">
    <citation type="submission" date="2021-01" db="EMBL/GenBank/DDBJ databases">
        <authorList>
            <person name="Corre E."/>
            <person name="Pelletier E."/>
            <person name="Niang G."/>
            <person name="Scheremetjew M."/>
            <person name="Finn R."/>
            <person name="Kale V."/>
            <person name="Holt S."/>
            <person name="Cochrane G."/>
            <person name="Meng A."/>
            <person name="Brown T."/>
            <person name="Cohen L."/>
        </authorList>
    </citation>
    <scope>NUCLEOTIDE SEQUENCE</scope>
    <source>
        <strain evidence="1">NIES-2562</strain>
    </source>
</reference>
<accession>A0A7S3LTW0</accession>
<dbReference type="EMBL" id="HBIB01040443">
    <property type="protein sequence ID" value="CAE0264016.1"/>
    <property type="molecule type" value="Transcribed_RNA"/>
</dbReference>
<protein>
    <submittedName>
        <fullName evidence="1">Uncharacterized protein</fullName>
    </submittedName>
</protein>
<organism evidence="1">
    <name type="scientific">Palpitomonas bilix</name>
    <dbReference type="NCBI Taxonomy" id="652834"/>
    <lineage>
        <taxon>Eukaryota</taxon>
        <taxon>Eukaryota incertae sedis</taxon>
    </lineage>
</organism>
<dbReference type="AlphaFoldDB" id="A0A7S3LTW0"/>
<gene>
    <name evidence="1" type="ORF">PBIL07802_LOCUS26319</name>
</gene>